<dbReference type="SMART" id="SM00912">
    <property type="entry name" value="Haemagg_act"/>
    <property type="match status" value="1"/>
</dbReference>
<accession>A0A840GK20</accession>
<comment type="caution">
    <text evidence="3">The sequence shown here is derived from an EMBL/GenBank/DDBJ whole genome shotgun (WGS) entry which is preliminary data.</text>
</comment>
<dbReference type="InterPro" id="IPR008638">
    <property type="entry name" value="FhaB/CdiA-like_TPS"/>
</dbReference>
<protein>
    <submittedName>
        <fullName evidence="3">Filamentous hemagglutinin</fullName>
    </submittedName>
</protein>
<dbReference type="Gene3D" id="2.160.20.10">
    <property type="entry name" value="Single-stranded right-handed beta-helix, Pectin lyase-like"/>
    <property type="match status" value="1"/>
</dbReference>
<evidence type="ECO:0000313" key="3">
    <source>
        <dbReference type="EMBL" id="MBB4248782.1"/>
    </source>
</evidence>
<reference evidence="3 4" key="1">
    <citation type="submission" date="2020-08" db="EMBL/GenBank/DDBJ databases">
        <title>Genome sequencing of Purple Non-Sulfur Bacteria from various extreme environments.</title>
        <authorList>
            <person name="Mayer M."/>
        </authorList>
    </citation>
    <scope>NUCLEOTIDE SEQUENCE [LARGE SCALE GENOMIC DNA]</scope>
    <source>
        <strain evidence="3 4">2761</strain>
    </source>
</reference>
<feature type="compositionally biased region" description="Low complexity" evidence="1">
    <location>
        <begin position="1"/>
        <end position="13"/>
    </location>
</feature>
<gene>
    <name evidence="3" type="ORF">GGD90_003182</name>
</gene>
<organism evidence="3 4">
    <name type="scientific">Rhodocyclus tenuis</name>
    <name type="common">Rhodospirillum tenue</name>
    <dbReference type="NCBI Taxonomy" id="1066"/>
    <lineage>
        <taxon>Bacteria</taxon>
        <taxon>Pseudomonadati</taxon>
        <taxon>Pseudomonadota</taxon>
        <taxon>Betaproteobacteria</taxon>
        <taxon>Rhodocyclales</taxon>
        <taxon>Rhodocyclaceae</taxon>
        <taxon>Rhodocyclus</taxon>
    </lineage>
</organism>
<dbReference type="Pfam" id="PF05594">
    <property type="entry name" value="Fil_haemagg"/>
    <property type="match status" value="5"/>
</dbReference>
<proteinExistence type="predicted"/>
<dbReference type="InterPro" id="IPR012334">
    <property type="entry name" value="Pectin_lyas_fold"/>
</dbReference>
<dbReference type="SUPFAM" id="SSF51126">
    <property type="entry name" value="Pectin lyase-like"/>
    <property type="match status" value="1"/>
</dbReference>
<dbReference type="EMBL" id="JACIGE010000014">
    <property type="protein sequence ID" value="MBB4248782.1"/>
    <property type="molecule type" value="Genomic_DNA"/>
</dbReference>
<sequence>MAGPISAAIGAASTRPEVTTTSSGVPLVNITTPNAAGISHNRYDRFDVDPIGVVLNNSRVTATNALGVQIDANANLSGRSASLILNEVVTAIPSQLNGPIAIFGDRAAIVIANPNGVTCNGCGFINTSHVTLTTGTPQFLASPGGSATAFDTAAALAFTVAGGQVVVSGAGLSSPLDRLDLIAQTLMLDGQVSLGSGALNLIAGRNTVDGASLAILAQGSANTQAGIGAQLAIDASLLGAMNAGVVRMVATSAGMGVKVASNLAASSGDLRITSNGDLILKRADAARDIVLAAADTLTHAGMSAGRDVAVSAGVLDNSNQQIVAQGAATLIAPVFNNRSGRVQAGTELLVRSPGGVFDLSAGELLAGASLRLYADVLTNTGRFTPSGPTTLVADSSLINSGVLLSGSTLTLETGIAGLILNTGTLGALGDLAIHSSALGNTGSLQSGANSTIDVSGNLYNDGTLTTTGLLSLNAGNLSNASNGLLIASAGSQFAIAGEFANDGTAGGSGSLSITAGSFRQAGTLETLGNLDLAVAGAANNLGSITSHADLRFRSGSFSNSGRIQAANDAYFNFGAGGSNAGGNLLAGRDLSLFTQQSSALGGTVAANRDLVLNFGSYTHNPSETVFLAGQDLTVNAADFVNKDILEAWRDLHLSVSGTLTNSGLLLAGRDITAAADVLKNTAGSIEATRDLSVSAGSVLNQSAFTSTVTVDYSMDDYRARVLASTDDEVVQGKLFNEITPDWQWHNSRFYLINRYRYFRDSDLRNPTFTLTVSSHGAKATMSAGRDLTAQVSGSFTNDAGLVSAVQDVAITANSFSNAASQNDVFYANVFAGGGGHKLQANVYTPTVVKAGNSVTVTAPTQVNSGTIASNTVTLAGSHLTNGLTDYHYQTPPQTLPHSDIALTVGQLGLPNLATPAALPPGVSFTPTGGSLFSSASRLALLTPLPAGSINSLLPAELRNTQTSFLLDAYLEREALRQAAFAEAGKASFLASGDVDAERAQLLDAAARFASAQGIHLGVALSDAQRRALTEPILWYVEQSFTGPDGNRYTALVPRVYLPESSRQELATSSVGTIEAGQATLTFASDIRNTGSIQANNLSITTERLVNEKRSAEWGRYTTDIKGGYLEVWGDRVQPGGFVGAAALTLNANRVDSISGEFFEGGHDASAKLQALLGSNFSQSLNDDHTHTKAHVSNNGGLKQVAIMVVAMVAAYFTAGAASGMIASSAAQSAGISVQALASSGSAWAVGGAANAAATGALASMAGSATSQILSTGRINGGQLFKSGVTGALTAGLLNAKVFDTAKGAQSLNQIAGVQDVSGTGAKLANFNFDNFGANLGGMAARGVVNAGVNRLVYGEQAGSFGNAFRNSFVGDLAAVGANAVGGLKDIDPTTRALAHAGVGALAAKATGRDAVAGAIGAAGASLLNPVIDKAIGGEDGSGWGSDTKSAQQNQSVTLQAASMLAAGAFSQAAGHDAVTAANAAQNETLNNYLSLKQIQDKEKKLNEADTDEKRLQIKKDYAEIDKRQQKEAEDCLLGGGNCASVMIDSKMLKEVLTELSASCSPPRACSADARSSINQINSLLGKADAIATAYPLESIAALLATGGLGTVVGAAERLSWNPLTGPGPLGAKIASTFRSSTYTEAVTSEATTLYRVYGGSAGELGAYWTRTAPTGPVQSIIDSALNPAWGNNALNVARINVPVGTRIFEGIAAPQGGLVGGGNQIFIQNVNPAWIIK</sequence>
<evidence type="ECO:0000313" key="4">
    <source>
        <dbReference type="Proteomes" id="UP000587070"/>
    </source>
</evidence>
<dbReference type="InterPro" id="IPR010069">
    <property type="entry name" value="CdiA_FHA1_rpt"/>
</dbReference>
<name>A0A840GK20_RHOTE</name>
<dbReference type="NCBIfam" id="TIGR01731">
    <property type="entry name" value="fil_hemag_20aa"/>
    <property type="match status" value="6"/>
</dbReference>
<dbReference type="Pfam" id="PF05860">
    <property type="entry name" value="TPS"/>
    <property type="match status" value="1"/>
</dbReference>
<evidence type="ECO:0000259" key="2">
    <source>
        <dbReference type="SMART" id="SM00912"/>
    </source>
</evidence>
<feature type="region of interest" description="Disordered" evidence="1">
    <location>
        <begin position="1"/>
        <end position="24"/>
    </location>
</feature>
<dbReference type="InterPro" id="IPR011050">
    <property type="entry name" value="Pectin_lyase_fold/virulence"/>
</dbReference>
<dbReference type="InterPro" id="IPR008619">
    <property type="entry name" value="Filamentous_hemagglutn_rpt"/>
</dbReference>
<dbReference type="NCBIfam" id="TIGR01901">
    <property type="entry name" value="adhes_NPXG"/>
    <property type="match status" value="1"/>
</dbReference>
<dbReference type="Proteomes" id="UP000587070">
    <property type="component" value="Unassembled WGS sequence"/>
</dbReference>
<feature type="domain" description="Filamentous haemagglutinin FhaB/tRNA nuclease CdiA-like TPS" evidence="2">
    <location>
        <begin position="22"/>
        <end position="142"/>
    </location>
</feature>
<evidence type="ECO:0000256" key="1">
    <source>
        <dbReference type="SAM" id="MobiDB-lite"/>
    </source>
</evidence>
<dbReference type="RefSeq" id="WP_184415250.1">
    <property type="nucleotide sequence ID" value="NZ_JACIGE010000014.1"/>
</dbReference>
<keyword evidence="4" id="KW-1185">Reference proteome</keyword>